<dbReference type="InterPro" id="IPR029016">
    <property type="entry name" value="GAF-like_dom_sf"/>
</dbReference>
<dbReference type="RefSeq" id="WP_128154081.1">
    <property type="nucleotide sequence ID" value="NZ_JBHSOM010000007.1"/>
</dbReference>
<evidence type="ECO:0000259" key="1">
    <source>
        <dbReference type="SMART" id="SM00065"/>
    </source>
</evidence>
<accession>A0A3S3MSY7</accession>
<name>A0A3S3MSY7_9RHOB</name>
<feature type="domain" description="GAF" evidence="1">
    <location>
        <begin position="161"/>
        <end position="324"/>
    </location>
</feature>
<dbReference type="InterPro" id="IPR012349">
    <property type="entry name" value="Split_barrel_FMN-bd"/>
</dbReference>
<gene>
    <name evidence="2" type="ORF">EOW66_00710</name>
</gene>
<dbReference type="PANTHER" id="PTHR40660:SF1">
    <property type="entry name" value="5'-PHOSPHATE OXIDASE PUTATIVE DOMAIN-CONTAINING PROTEIN-RELATED"/>
    <property type="match status" value="1"/>
</dbReference>
<sequence>MIRLADLDDCFEGVIPSVVATGGADGLPNISYLSHVTRVDDDHIALSNQFFGKTAANLRRNPCATILLVDGRTGAQIRVEAIFVRSETEGALFDRVAAQLAASSAQVGMEATMQLKAVDVFRVLSLQATPTQAPVPPADRAIRPELSALARAVAAIDVAPDLGGACEAALDAATALLGAEAAMILMRDHPREVLMTVLSRGYETGGAGAEVPFGIGAIGIAAATRQVIRGGDLGRVRRLSAAIEASSEPEARSRRIRLPGLGGALSHMAVPLCSGGTLAGVLFVEARRRLAFGREQEAAAMILARLLAAAMRAPEQGPVPAVEQPLPAATPGDGGRPIRVRHYGYDDSIFLDDAYIIKGVAGRILAFLIGSHLAEGRDVFSNREIRLAASLRLPGYRDNLETRLILLRRRLEEKSAPIRLVSAGRGQVRLVLDGAPELVAEAPGEGQA</sequence>
<protein>
    <submittedName>
        <fullName evidence="2">Pyridoxamine 5'-phosphate oxidase family protein</fullName>
    </submittedName>
</protein>
<reference evidence="2" key="1">
    <citation type="submission" date="2019-01" db="EMBL/GenBank/DDBJ databases">
        <title>Sinorhodobacter populi sp. nov. isolated from the symptomatic bark tissue of Populus euramericana canker.</title>
        <authorList>
            <person name="Xu G."/>
        </authorList>
    </citation>
    <scope>NUCLEOTIDE SEQUENCE [LARGE SCALE GENOMIC DNA]</scope>
    <source>
        <strain evidence="2">CGMCC 1.12963</strain>
    </source>
</reference>
<dbReference type="AlphaFoldDB" id="A0A3S3MSY7"/>
<dbReference type="SUPFAM" id="SSF55781">
    <property type="entry name" value="GAF domain-like"/>
    <property type="match status" value="1"/>
</dbReference>
<proteinExistence type="predicted"/>
<reference evidence="2" key="2">
    <citation type="submission" date="2019-01" db="EMBL/GenBank/DDBJ databases">
        <authorList>
            <person name="Li Y."/>
        </authorList>
    </citation>
    <scope>NUCLEOTIDE SEQUENCE [LARGE SCALE GENOMIC DNA]</scope>
    <source>
        <strain evidence="2">CGMCC 1.12963</strain>
    </source>
</reference>
<keyword evidence="3" id="KW-1185">Reference proteome</keyword>
<dbReference type="SUPFAM" id="SSF50475">
    <property type="entry name" value="FMN-binding split barrel"/>
    <property type="match status" value="1"/>
</dbReference>
<evidence type="ECO:0000313" key="2">
    <source>
        <dbReference type="EMBL" id="RWR54623.1"/>
    </source>
</evidence>
<evidence type="ECO:0000313" key="3">
    <source>
        <dbReference type="Proteomes" id="UP000288071"/>
    </source>
</evidence>
<dbReference type="InterPro" id="IPR003018">
    <property type="entry name" value="GAF"/>
</dbReference>
<dbReference type="Proteomes" id="UP000288071">
    <property type="component" value="Unassembled WGS sequence"/>
</dbReference>
<comment type="caution">
    <text evidence="2">The sequence shown here is derived from an EMBL/GenBank/DDBJ whole genome shotgun (WGS) entry which is preliminary data.</text>
</comment>
<dbReference type="Pfam" id="PF13185">
    <property type="entry name" value="GAF_2"/>
    <property type="match status" value="1"/>
</dbReference>
<dbReference type="InterPro" id="IPR011576">
    <property type="entry name" value="Pyridox_Oxase_N"/>
</dbReference>
<dbReference type="Pfam" id="PF01243">
    <property type="entry name" value="PNPOx_N"/>
    <property type="match status" value="1"/>
</dbReference>
<dbReference type="EMBL" id="SAVA01000001">
    <property type="protein sequence ID" value="RWR54623.1"/>
    <property type="molecule type" value="Genomic_DNA"/>
</dbReference>
<dbReference type="SMART" id="SM00065">
    <property type="entry name" value="GAF"/>
    <property type="match status" value="1"/>
</dbReference>
<dbReference type="Gene3D" id="3.30.450.40">
    <property type="match status" value="1"/>
</dbReference>
<organism evidence="2 3">
    <name type="scientific">Paenirhodobacter huangdaonensis</name>
    <dbReference type="NCBI Taxonomy" id="2501515"/>
    <lineage>
        <taxon>Bacteria</taxon>
        <taxon>Pseudomonadati</taxon>
        <taxon>Pseudomonadota</taxon>
        <taxon>Alphaproteobacteria</taxon>
        <taxon>Rhodobacterales</taxon>
        <taxon>Rhodobacter group</taxon>
        <taxon>Paenirhodobacter</taxon>
    </lineage>
</organism>
<dbReference type="Gene3D" id="2.30.110.10">
    <property type="entry name" value="Electron Transport, Fmn-binding Protein, Chain A"/>
    <property type="match status" value="1"/>
</dbReference>
<dbReference type="PANTHER" id="PTHR40660">
    <property type="entry name" value="5'-PHOSPHATE OXIDASE PUTATIVE DOMAIN-CONTAINING PROTEIN-RELATED"/>
    <property type="match status" value="1"/>
</dbReference>